<proteinExistence type="predicted"/>
<comment type="caution">
    <text evidence="1">The sequence shown here is derived from an EMBL/GenBank/DDBJ whole genome shotgun (WGS) entry which is preliminary data.</text>
</comment>
<dbReference type="Pfam" id="PF26146">
    <property type="entry name" value="PI-PLC_X"/>
    <property type="match status" value="1"/>
</dbReference>
<dbReference type="InterPro" id="IPR017946">
    <property type="entry name" value="PLC-like_Pdiesterase_TIM-brl"/>
</dbReference>
<gene>
    <name evidence="1" type="ORF">OEA41_009087</name>
</gene>
<dbReference type="SUPFAM" id="SSF51695">
    <property type="entry name" value="PLC-like phosphodiesterases"/>
    <property type="match status" value="1"/>
</dbReference>
<evidence type="ECO:0000313" key="1">
    <source>
        <dbReference type="EMBL" id="KAK3169703.1"/>
    </source>
</evidence>
<name>A0AAD9Z581_9LECA</name>
<dbReference type="GO" id="GO:0006629">
    <property type="term" value="P:lipid metabolic process"/>
    <property type="evidence" value="ECO:0007669"/>
    <property type="project" value="InterPro"/>
</dbReference>
<keyword evidence="2" id="KW-1185">Reference proteome</keyword>
<protein>
    <submittedName>
        <fullName evidence="1">Uncharacterized protein</fullName>
    </submittedName>
</protein>
<dbReference type="EMBL" id="JASNWA010000009">
    <property type="protein sequence ID" value="KAK3169703.1"/>
    <property type="molecule type" value="Genomic_DNA"/>
</dbReference>
<organism evidence="1 2">
    <name type="scientific">Lepraria neglecta</name>
    <dbReference type="NCBI Taxonomy" id="209136"/>
    <lineage>
        <taxon>Eukaryota</taxon>
        <taxon>Fungi</taxon>
        <taxon>Dikarya</taxon>
        <taxon>Ascomycota</taxon>
        <taxon>Pezizomycotina</taxon>
        <taxon>Lecanoromycetes</taxon>
        <taxon>OSLEUM clade</taxon>
        <taxon>Lecanoromycetidae</taxon>
        <taxon>Lecanorales</taxon>
        <taxon>Lecanorineae</taxon>
        <taxon>Stereocaulaceae</taxon>
        <taxon>Lepraria</taxon>
    </lineage>
</organism>
<sequence>MRFWRTEVRLQVVLNYSMVLTLCITDQTITLLDVIEQLAPRLQHFHTQPQIASHDSAFVGILPMDNQNLEVSAQLDSGVRFL</sequence>
<evidence type="ECO:0000313" key="2">
    <source>
        <dbReference type="Proteomes" id="UP001276659"/>
    </source>
</evidence>
<dbReference type="Proteomes" id="UP001276659">
    <property type="component" value="Unassembled WGS sequence"/>
</dbReference>
<dbReference type="GO" id="GO:0008081">
    <property type="term" value="F:phosphoric diester hydrolase activity"/>
    <property type="evidence" value="ECO:0007669"/>
    <property type="project" value="InterPro"/>
</dbReference>
<reference evidence="1" key="1">
    <citation type="submission" date="2022-11" db="EMBL/GenBank/DDBJ databases">
        <title>Chromosomal genome sequence assembly and mating type (MAT) locus characterization of the leprose asexual lichenized fungus Lepraria neglecta (Nyl.) Erichsen.</title>
        <authorList>
            <person name="Allen J.L."/>
            <person name="Pfeffer B."/>
        </authorList>
    </citation>
    <scope>NUCLEOTIDE SEQUENCE</scope>
    <source>
        <strain evidence="1">Allen 5258</strain>
    </source>
</reference>
<accession>A0AAD9Z581</accession>
<dbReference type="AlphaFoldDB" id="A0AAD9Z581"/>